<dbReference type="SMART" id="SM00066">
    <property type="entry name" value="GAL4"/>
    <property type="match status" value="1"/>
</dbReference>
<evidence type="ECO:0000313" key="4">
    <source>
        <dbReference type="Proteomes" id="UP000789901"/>
    </source>
</evidence>
<dbReference type="PANTHER" id="PTHR31668">
    <property type="entry name" value="GLUCOSE TRANSPORT TRANSCRIPTION REGULATOR RGT1-RELATED-RELATED"/>
    <property type="match status" value="1"/>
</dbReference>
<dbReference type="SUPFAM" id="SSF57701">
    <property type="entry name" value="Zn2/Cys6 DNA-binding domain"/>
    <property type="match status" value="1"/>
</dbReference>
<reference evidence="3 4" key="1">
    <citation type="submission" date="2021-06" db="EMBL/GenBank/DDBJ databases">
        <authorList>
            <person name="Kallberg Y."/>
            <person name="Tangrot J."/>
            <person name="Rosling A."/>
        </authorList>
    </citation>
    <scope>NUCLEOTIDE SEQUENCE [LARGE SCALE GENOMIC DNA]</scope>
    <source>
        <strain evidence="3 4">120-4 pot B 10/14</strain>
    </source>
</reference>
<accession>A0ABN7UX76</accession>
<dbReference type="PROSITE" id="PS00463">
    <property type="entry name" value="ZN2_CY6_FUNGAL_1"/>
    <property type="match status" value="1"/>
</dbReference>
<feature type="domain" description="Zn(2)-C6 fungal-type" evidence="2">
    <location>
        <begin position="16"/>
        <end position="45"/>
    </location>
</feature>
<evidence type="ECO:0000256" key="1">
    <source>
        <dbReference type="ARBA" id="ARBA00023242"/>
    </source>
</evidence>
<dbReference type="Gene3D" id="4.10.240.10">
    <property type="entry name" value="Zn(2)-C6 fungal-type DNA-binding domain"/>
    <property type="match status" value="1"/>
</dbReference>
<name>A0ABN7UX76_GIGMA</name>
<keyword evidence="1" id="KW-0539">Nucleus</keyword>
<dbReference type="InterPro" id="IPR001138">
    <property type="entry name" value="Zn2Cys6_DnaBD"/>
</dbReference>
<dbReference type="EMBL" id="CAJVQB010006835">
    <property type="protein sequence ID" value="CAG8692356.1"/>
    <property type="molecule type" value="Genomic_DNA"/>
</dbReference>
<dbReference type="Pfam" id="PF00172">
    <property type="entry name" value="Zn_clus"/>
    <property type="match status" value="1"/>
</dbReference>
<dbReference type="CDD" id="cd00067">
    <property type="entry name" value="GAL4"/>
    <property type="match status" value="1"/>
</dbReference>
<protein>
    <submittedName>
        <fullName evidence="3">18168_t:CDS:1</fullName>
    </submittedName>
</protein>
<dbReference type="PROSITE" id="PS50048">
    <property type="entry name" value="ZN2_CY6_FUNGAL_2"/>
    <property type="match status" value="1"/>
</dbReference>
<organism evidence="3 4">
    <name type="scientific">Gigaspora margarita</name>
    <dbReference type="NCBI Taxonomy" id="4874"/>
    <lineage>
        <taxon>Eukaryota</taxon>
        <taxon>Fungi</taxon>
        <taxon>Fungi incertae sedis</taxon>
        <taxon>Mucoromycota</taxon>
        <taxon>Glomeromycotina</taxon>
        <taxon>Glomeromycetes</taxon>
        <taxon>Diversisporales</taxon>
        <taxon>Gigasporaceae</taxon>
        <taxon>Gigaspora</taxon>
    </lineage>
</organism>
<gene>
    <name evidence="3" type="ORF">GMARGA_LOCUS11598</name>
</gene>
<dbReference type="Proteomes" id="UP000789901">
    <property type="component" value="Unassembled WGS sequence"/>
</dbReference>
<sequence>MSYSGRRQRGPYAINACINCRRKHIKCSEGIICTNCASHNLQCIYVKSVKKRGPRTVNNFESNFDEAASIEQEHTLISTEYQFNTFTPYFKELQPIQTDFFRNQVHIGTNFIMQNNIPVNYNDTFSLPQPIQSDFFRNKVHIGTNFIMQNNIPVTYNDTFSLLQPIQNDFFRNQVHIDTNLTLQNNNTPINYNDTFSLSNSSFSFSSSIASNLDYFI</sequence>
<evidence type="ECO:0000259" key="2">
    <source>
        <dbReference type="PROSITE" id="PS50048"/>
    </source>
</evidence>
<dbReference type="InterPro" id="IPR036864">
    <property type="entry name" value="Zn2-C6_fun-type_DNA-bd_sf"/>
</dbReference>
<evidence type="ECO:0000313" key="3">
    <source>
        <dbReference type="EMBL" id="CAG8692356.1"/>
    </source>
</evidence>
<proteinExistence type="predicted"/>
<keyword evidence="4" id="KW-1185">Reference proteome</keyword>
<comment type="caution">
    <text evidence="3">The sequence shown here is derived from an EMBL/GenBank/DDBJ whole genome shotgun (WGS) entry which is preliminary data.</text>
</comment>
<dbReference type="InterPro" id="IPR050797">
    <property type="entry name" value="Carb_Metab_Trans_Reg"/>
</dbReference>